<dbReference type="PANTHER" id="PTHR10302:SF0">
    <property type="entry name" value="SINGLE-STRANDED DNA-BINDING PROTEIN, MITOCHONDRIAL"/>
    <property type="match status" value="1"/>
</dbReference>
<dbReference type="GO" id="GO:0009295">
    <property type="term" value="C:nucleoid"/>
    <property type="evidence" value="ECO:0007669"/>
    <property type="project" value="TreeGrafter"/>
</dbReference>
<dbReference type="InterPro" id="IPR012340">
    <property type="entry name" value="NA-bd_OB-fold"/>
</dbReference>
<dbReference type="Pfam" id="PF00436">
    <property type="entry name" value="SSB"/>
    <property type="match status" value="1"/>
</dbReference>
<reference evidence="5 6" key="1">
    <citation type="submission" date="2008-07" db="EMBL/GenBank/DDBJ databases">
        <authorList>
            <person name="Tandeau de Marsac N."/>
            <person name="Ferriera S."/>
            <person name="Johnson J."/>
            <person name="Kravitz S."/>
            <person name="Beeson K."/>
            <person name="Sutton G."/>
            <person name="Rogers Y.-H."/>
            <person name="Friedman R."/>
            <person name="Frazier M."/>
            <person name="Venter J.C."/>
        </authorList>
    </citation>
    <scope>NUCLEOTIDE SEQUENCE [LARGE SCALE GENOMIC DNA]</scope>
    <source>
        <strain evidence="5 6">PCC 7420</strain>
    </source>
</reference>
<comment type="caution">
    <text evidence="2">Lacks conserved residue(s) required for the propagation of feature annotation.</text>
</comment>
<accession>B4VV03</accession>
<evidence type="ECO:0000313" key="6">
    <source>
        <dbReference type="Proteomes" id="UP000003835"/>
    </source>
</evidence>
<comment type="subunit">
    <text evidence="2">Homotetramer.</text>
</comment>
<dbReference type="AlphaFoldDB" id="B4VV03"/>
<dbReference type="STRING" id="118168.MC7420_4153"/>
<dbReference type="InterPro" id="IPR000424">
    <property type="entry name" value="Primosome_PriB/ssb"/>
</dbReference>
<name>B4VV03_9CYAN</name>
<protein>
    <recommendedName>
        <fullName evidence="2 3">Single-stranded DNA-binding protein</fullName>
        <shortName evidence="2">SSB</shortName>
    </recommendedName>
</protein>
<dbReference type="EMBL" id="DS989854">
    <property type="protein sequence ID" value="EDX74168.1"/>
    <property type="molecule type" value="Genomic_DNA"/>
</dbReference>
<dbReference type="RefSeq" id="WP_006102473.1">
    <property type="nucleotide sequence ID" value="NZ_DS989854.1"/>
</dbReference>
<dbReference type="Proteomes" id="UP000003835">
    <property type="component" value="Unassembled WGS sequence"/>
</dbReference>
<evidence type="ECO:0000256" key="3">
    <source>
        <dbReference type="PIRNR" id="PIRNR002070"/>
    </source>
</evidence>
<gene>
    <name evidence="5" type="ORF">MC7420_4153</name>
</gene>
<dbReference type="PANTHER" id="PTHR10302">
    <property type="entry name" value="SINGLE-STRANDED DNA-BINDING PROTEIN"/>
    <property type="match status" value="1"/>
</dbReference>
<dbReference type="NCBIfam" id="NF005674">
    <property type="entry name" value="PRK07459.1"/>
    <property type="match status" value="1"/>
</dbReference>
<dbReference type="Gene3D" id="2.40.50.140">
    <property type="entry name" value="Nucleic acid-binding proteins"/>
    <property type="match status" value="1"/>
</dbReference>
<evidence type="ECO:0000256" key="2">
    <source>
        <dbReference type="HAMAP-Rule" id="MF_00984"/>
    </source>
</evidence>
<organism evidence="5 6">
    <name type="scientific">Coleofasciculus chthonoplastes PCC 7420</name>
    <dbReference type="NCBI Taxonomy" id="118168"/>
    <lineage>
        <taxon>Bacteria</taxon>
        <taxon>Bacillati</taxon>
        <taxon>Cyanobacteriota</taxon>
        <taxon>Cyanophyceae</taxon>
        <taxon>Coleofasciculales</taxon>
        <taxon>Coleofasciculaceae</taxon>
        <taxon>Coleofasciculus</taxon>
    </lineage>
</organism>
<evidence type="ECO:0000256" key="1">
    <source>
        <dbReference type="ARBA" id="ARBA00023125"/>
    </source>
</evidence>
<keyword evidence="1 2" id="KW-0238">DNA-binding</keyword>
<sequence>MDLNHIQLVGRVGADPEVRYFESGATKCALTLAVDKRQRHSEKPDWFNLEMWSKTAEVAASYVRKGKLIGVSGSLEIQRWQNPEDGSERSKPIIRVNRLELLSPKQDDNDSSSTDSDNNSDLDDDCPI</sequence>
<dbReference type="OrthoDB" id="9809878at2"/>
<dbReference type="eggNOG" id="COG0629">
    <property type="taxonomic scope" value="Bacteria"/>
</dbReference>
<dbReference type="PROSITE" id="PS50935">
    <property type="entry name" value="SSB"/>
    <property type="match status" value="1"/>
</dbReference>
<proteinExistence type="inferred from homology"/>
<dbReference type="GO" id="GO:0006260">
    <property type="term" value="P:DNA replication"/>
    <property type="evidence" value="ECO:0007669"/>
    <property type="project" value="InterPro"/>
</dbReference>
<dbReference type="SUPFAM" id="SSF50249">
    <property type="entry name" value="Nucleic acid-binding proteins"/>
    <property type="match status" value="1"/>
</dbReference>
<evidence type="ECO:0000256" key="4">
    <source>
        <dbReference type="SAM" id="MobiDB-lite"/>
    </source>
</evidence>
<dbReference type="HAMAP" id="MF_00984">
    <property type="entry name" value="SSB"/>
    <property type="match status" value="1"/>
</dbReference>
<dbReference type="CDD" id="cd04496">
    <property type="entry name" value="SSB_OBF"/>
    <property type="match status" value="1"/>
</dbReference>
<dbReference type="GO" id="GO:0003697">
    <property type="term" value="F:single-stranded DNA binding"/>
    <property type="evidence" value="ECO:0007669"/>
    <property type="project" value="UniProtKB-UniRule"/>
</dbReference>
<feature type="region of interest" description="Disordered" evidence="4">
    <location>
        <begin position="99"/>
        <end position="128"/>
    </location>
</feature>
<dbReference type="PIRSF" id="PIRSF002070">
    <property type="entry name" value="SSB"/>
    <property type="match status" value="1"/>
</dbReference>
<dbReference type="NCBIfam" id="TIGR00621">
    <property type="entry name" value="ssb"/>
    <property type="match status" value="1"/>
</dbReference>
<feature type="compositionally biased region" description="Acidic residues" evidence="4">
    <location>
        <begin position="118"/>
        <end position="128"/>
    </location>
</feature>
<dbReference type="HOGENOM" id="CLU_078758_6_0_3"/>
<keyword evidence="6" id="KW-1185">Reference proteome</keyword>
<evidence type="ECO:0000313" key="5">
    <source>
        <dbReference type="EMBL" id="EDX74168.1"/>
    </source>
</evidence>
<dbReference type="InterPro" id="IPR011344">
    <property type="entry name" value="ssDNA-bd"/>
</dbReference>